<organism evidence="2 3">
    <name type="scientific">Naematelia encephala</name>
    <dbReference type="NCBI Taxonomy" id="71784"/>
    <lineage>
        <taxon>Eukaryota</taxon>
        <taxon>Fungi</taxon>
        <taxon>Dikarya</taxon>
        <taxon>Basidiomycota</taxon>
        <taxon>Agaricomycotina</taxon>
        <taxon>Tremellomycetes</taxon>
        <taxon>Tremellales</taxon>
        <taxon>Naemateliaceae</taxon>
        <taxon>Naematelia</taxon>
    </lineage>
</organism>
<dbReference type="Pfam" id="PF00651">
    <property type="entry name" value="BTB"/>
    <property type="match status" value="1"/>
</dbReference>
<name>A0A1Y2BJK3_9TREE</name>
<sequence length="299" mass="34466">MSFHSSFSEHTGVNDVVLVSKNDVAFHFDLSFLGNLSSFFKDAATLPDSTRRMEFPEVPSVTLYLILHYLYDWARGRAPEKPLNREIPDLLDFAKQYEFPSIKQWVLSYFSAPDANPFESFAIAVLIGDQELVGQCAFYTTSHHLADIPDWVSDVLGERHPRALIWLYDFHIKELRAREKFHDDLENGTGHGSWFTDEGNEITRDGPGHHFDHERGVFRCAMRKSFDSLPAARKHISLKLQAKFTKNPCRMSSAFVRHVLQSEMPCAACLVDWLSFLVDWIGWDVNYSYVWPMPDDILE</sequence>
<comment type="caution">
    <text evidence="2">The sequence shown here is derived from an EMBL/GenBank/DDBJ whole genome shotgun (WGS) entry which is preliminary data.</text>
</comment>
<dbReference type="Proteomes" id="UP000193986">
    <property type="component" value="Unassembled WGS sequence"/>
</dbReference>
<evidence type="ECO:0000313" key="2">
    <source>
        <dbReference type="EMBL" id="ORY34952.1"/>
    </source>
</evidence>
<dbReference type="InterPro" id="IPR000210">
    <property type="entry name" value="BTB/POZ_dom"/>
</dbReference>
<dbReference type="InterPro" id="IPR011333">
    <property type="entry name" value="SKP1/BTB/POZ_sf"/>
</dbReference>
<feature type="domain" description="BTB" evidence="1">
    <location>
        <begin position="10"/>
        <end position="104"/>
    </location>
</feature>
<dbReference type="EMBL" id="MCFC01000002">
    <property type="protein sequence ID" value="ORY34952.1"/>
    <property type="molecule type" value="Genomic_DNA"/>
</dbReference>
<dbReference type="InParanoid" id="A0A1Y2BJK3"/>
<dbReference type="Gene3D" id="3.30.710.10">
    <property type="entry name" value="Potassium Channel Kv1.1, Chain A"/>
    <property type="match status" value="1"/>
</dbReference>
<evidence type="ECO:0000313" key="3">
    <source>
        <dbReference type="Proteomes" id="UP000193986"/>
    </source>
</evidence>
<proteinExistence type="predicted"/>
<reference evidence="2 3" key="1">
    <citation type="submission" date="2016-07" db="EMBL/GenBank/DDBJ databases">
        <title>Pervasive Adenine N6-methylation of Active Genes in Fungi.</title>
        <authorList>
            <consortium name="DOE Joint Genome Institute"/>
            <person name="Mondo S.J."/>
            <person name="Dannebaum R.O."/>
            <person name="Kuo R.C."/>
            <person name="Labutti K."/>
            <person name="Haridas S."/>
            <person name="Kuo A."/>
            <person name="Salamov A."/>
            <person name="Ahrendt S.R."/>
            <person name="Lipzen A."/>
            <person name="Sullivan W."/>
            <person name="Andreopoulos W.B."/>
            <person name="Clum A."/>
            <person name="Lindquist E."/>
            <person name="Daum C."/>
            <person name="Ramamoorthy G.K."/>
            <person name="Gryganskyi A."/>
            <person name="Culley D."/>
            <person name="Magnuson J.K."/>
            <person name="James T.Y."/>
            <person name="O'Malley M.A."/>
            <person name="Stajich J.E."/>
            <person name="Spatafora J.W."/>
            <person name="Visel A."/>
            <person name="Grigoriev I.V."/>
        </authorList>
    </citation>
    <scope>NUCLEOTIDE SEQUENCE [LARGE SCALE GENOMIC DNA]</scope>
    <source>
        <strain evidence="2 3">68-887.2</strain>
    </source>
</reference>
<accession>A0A1Y2BJK3</accession>
<evidence type="ECO:0000259" key="1">
    <source>
        <dbReference type="Pfam" id="PF00651"/>
    </source>
</evidence>
<keyword evidence="3" id="KW-1185">Reference proteome</keyword>
<dbReference type="OrthoDB" id="2569417at2759"/>
<protein>
    <recommendedName>
        <fullName evidence="1">BTB domain-containing protein</fullName>
    </recommendedName>
</protein>
<gene>
    <name evidence="2" type="ORF">BCR39DRAFT_556452</name>
</gene>
<dbReference type="AlphaFoldDB" id="A0A1Y2BJK3"/>